<dbReference type="InterPro" id="IPR035905">
    <property type="entry name" value="Barstar-like_sf"/>
</dbReference>
<dbReference type="Gene3D" id="3.30.370.10">
    <property type="entry name" value="Barstar-like"/>
    <property type="match status" value="1"/>
</dbReference>
<evidence type="ECO:0000259" key="3">
    <source>
        <dbReference type="Pfam" id="PF01337"/>
    </source>
</evidence>
<dbReference type="EMBL" id="VFOP01000001">
    <property type="protein sequence ID" value="TQL49567.1"/>
    <property type="molecule type" value="Genomic_DNA"/>
</dbReference>
<dbReference type="RefSeq" id="WP_141783813.1">
    <property type="nucleotide sequence ID" value="NZ_BAAAIK010000003.1"/>
</dbReference>
<comment type="caution">
    <text evidence="4">The sequence shown here is derived from an EMBL/GenBank/DDBJ whole genome shotgun (WGS) entry which is preliminary data.</text>
</comment>
<feature type="compositionally biased region" description="Basic and acidic residues" evidence="2">
    <location>
        <begin position="166"/>
        <end position="179"/>
    </location>
</feature>
<dbReference type="Proteomes" id="UP000319516">
    <property type="component" value="Unassembled WGS sequence"/>
</dbReference>
<feature type="domain" description="Barstar (barnase inhibitor)" evidence="3">
    <location>
        <begin position="66"/>
        <end position="141"/>
    </location>
</feature>
<accession>A0A542YND7</accession>
<protein>
    <submittedName>
        <fullName evidence="4">Barstar (Barnase inhibitor)</fullName>
    </submittedName>
</protein>
<evidence type="ECO:0000256" key="2">
    <source>
        <dbReference type="SAM" id="MobiDB-lite"/>
    </source>
</evidence>
<dbReference type="SUPFAM" id="SSF52038">
    <property type="entry name" value="Barstar-related"/>
    <property type="match status" value="1"/>
</dbReference>
<organism evidence="4 5">
    <name type="scientific">Ornithinicoccus hortensis</name>
    <dbReference type="NCBI Taxonomy" id="82346"/>
    <lineage>
        <taxon>Bacteria</taxon>
        <taxon>Bacillati</taxon>
        <taxon>Actinomycetota</taxon>
        <taxon>Actinomycetes</taxon>
        <taxon>Micrococcales</taxon>
        <taxon>Intrasporangiaceae</taxon>
        <taxon>Ornithinicoccus</taxon>
    </lineage>
</organism>
<dbReference type="InterPro" id="IPR000468">
    <property type="entry name" value="Barstar"/>
</dbReference>
<dbReference type="AlphaFoldDB" id="A0A542YND7"/>
<dbReference type="Pfam" id="PF01337">
    <property type="entry name" value="Barstar"/>
    <property type="match status" value="1"/>
</dbReference>
<name>A0A542YND7_9MICO</name>
<evidence type="ECO:0000256" key="1">
    <source>
        <dbReference type="ARBA" id="ARBA00006845"/>
    </source>
</evidence>
<feature type="region of interest" description="Disordered" evidence="2">
    <location>
        <begin position="166"/>
        <end position="191"/>
    </location>
</feature>
<evidence type="ECO:0000313" key="4">
    <source>
        <dbReference type="EMBL" id="TQL49567.1"/>
    </source>
</evidence>
<dbReference type="OrthoDB" id="4866960at2"/>
<sequence>MNPTSRVLVSQVLPSLTGHGVLLASPQDVDRVRDGLSAAGFTLAEIHAPDWGGRAVDTLDSDKPATSLREAQAAIARTLRLPDGAAHNLDALVDSLRDLALWWPEDTRIALLWHGADALVDSDLPGYLELTDILRSATDDLWRGGDDGDRLFETVAFVDRHGVRTLPRVDDTSDPDHAGADQTGPGEVAGP</sequence>
<proteinExistence type="inferred from homology"/>
<comment type="similarity">
    <text evidence="1">Belongs to the barstar family.</text>
</comment>
<gene>
    <name evidence="4" type="ORF">FB467_0642</name>
</gene>
<reference evidence="4 5" key="1">
    <citation type="submission" date="2019-06" db="EMBL/GenBank/DDBJ databases">
        <title>Sequencing the genomes of 1000 actinobacteria strains.</title>
        <authorList>
            <person name="Klenk H.-P."/>
        </authorList>
    </citation>
    <scope>NUCLEOTIDE SEQUENCE [LARGE SCALE GENOMIC DNA]</scope>
    <source>
        <strain evidence="4 5">DSM 12335</strain>
    </source>
</reference>
<evidence type="ECO:0000313" key="5">
    <source>
        <dbReference type="Proteomes" id="UP000319516"/>
    </source>
</evidence>
<keyword evidence="5" id="KW-1185">Reference proteome</keyword>